<accession>A0ABU9L0F1</accession>
<dbReference type="InterPro" id="IPR025636">
    <property type="entry name" value="DUF4294"/>
</dbReference>
<comment type="caution">
    <text evidence="1">The sequence shown here is derived from an EMBL/GenBank/DDBJ whole genome shotgun (WGS) entry which is preliminary data.</text>
</comment>
<name>A0ABU9L0F1_9FLAO</name>
<dbReference type="EMBL" id="JBCDNA010000002">
    <property type="protein sequence ID" value="MEL4455915.1"/>
    <property type="molecule type" value="Genomic_DNA"/>
</dbReference>
<dbReference type="Proteomes" id="UP001474120">
    <property type="component" value="Unassembled WGS sequence"/>
</dbReference>
<proteinExistence type="predicted"/>
<sequence length="232" mass="28241">MKKCFGILLFLFPLILFSQNPEKKLSIDEFYIIRNDSLTIPLDEILLLDKRDFKSKKERRYYYWYYKKVQRAYPFARLASDTLVGINKELEGIKSKRKRKKKIKEIQHYMEGEFSDQLKKLTRTEGRILIKLIHRQTGETMYELIKEYRSGWKAFWYNSTANMFRLSLKKEYIPTDEALDFIIEDILQRSFINGTLEKREPKLQMDYVELLNQYRDIDIEKEITEYIDKYMK</sequence>
<evidence type="ECO:0000313" key="1">
    <source>
        <dbReference type="EMBL" id="MEL4455915.1"/>
    </source>
</evidence>
<gene>
    <name evidence="1" type="ORF">AABB81_08405</name>
</gene>
<protein>
    <submittedName>
        <fullName evidence="1">DUF4294 domain-containing protein</fullName>
    </submittedName>
</protein>
<organism evidence="1 2">
    <name type="scientific">Lutimonas vermicola</name>
    <dbReference type="NCBI Taxonomy" id="414288"/>
    <lineage>
        <taxon>Bacteria</taxon>
        <taxon>Pseudomonadati</taxon>
        <taxon>Bacteroidota</taxon>
        <taxon>Flavobacteriia</taxon>
        <taxon>Flavobacteriales</taxon>
        <taxon>Flavobacteriaceae</taxon>
        <taxon>Lutimonas</taxon>
    </lineage>
</organism>
<dbReference type="Pfam" id="PF14127">
    <property type="entry name" value="DUF4294"/>
    <property type="match status" value="1"/>
</dbReference>
<dbReference type="RefSeq" id="WP_342159904.1">
    <property type="nucleotide sequence ID" value="NZ_JBCDNA010000002.1"/>
</dbReference>
<keyword evidence="2" id="KW-1185">Reference proteome</keyword>
<reference evidence="1 2" key="1">
    <citation type="submission" date="2024-04" db="EMBL/GenBank/DDBJ databases">
        <title>whole genome sequencing of Lutimonas vermicola strain IMCC1616.</title>
        <authorList>
            <person name="Bae S.S."/>
        </authorList>
    </citation>
    <scope>NUCLEOTIDE SEQUENCE [LARGE SCALE GENOMIC DNA]</scope>
    <source>
        <strain evidence="1 2">IMCC1616</strain>
    </source>
</reference>
<evidence type="ECO:0000313" key="2">
    <source>
        <dbReference type="Proteomes" id="UP001474120"/>
    </source>
</evidence>